<accession>A0A8B9H9W9</accession>
<evidence type="ECO:0000313" key="1">
    <source>
        <dbReference type="Ensembl" id="ENSAMXP00005010382.1"/>
    </source>
</evidence>
<organism evidence="1 2">
    <name type="scientific">Astyanax mexicanus</name>
    <name type="common">Blind cave fish</name>
    <name type="synonym">Astyanax fasciatus mexicanus</name>
    <dbReference type="NCBI Taxonomy" id="7994"/>
    <lineage>
        <taxon>Eukaryota</taxon>
        <taxon>Metazoa</taxon>
        <taxon>Chordata</taxon>
        <taxon>Craniata</taxon>
        <taxon>Vertebrata</taxon>
        <taxon>Euteleostomi</taxon>
        <taxon>Actinopterygii</taxon>
        <taxon>Neopterygii</taxon>
        <taxon>Teleostei</taxon>
        <taxon>Ostariophysi</taxon>
        <taxon>Characiformes</taxon>
        <taxon>Characoidei</taxon>
        <taxon>Acestrorhamphidae</taxon>
        <taxon>Acestrorhamphinae</taxon>
        <taxon>Astyanax</taxon>
    </lineage>
</organism>
<sequence length="175" mass="19803">VAEDNGLSDSHRPVQITHSRELVLLVSAENVILLYVVQRLLLPLQSDDVRIGNDSLSETPHGLLERGGEEQHVTVFRQHSADAALVLMHKHPDHLRVHQPEFVEPVQHGAGRADDDLRLDLTHFTFIGPNGVRQFHFRVELPHLLHHFPRLQGELVGGRDTQTLKITNTSINMQF</sequence>
<dbReference type="Proteomes" id="UP000694621">
    <property type="component" value="Unplaced"/>
</dbReference>
<protein>
    <submittedName>
        <fullName evidence="1">Uncharacterized protein</fullName>
    </submittedName>
</protein>
<dbReference type="Ensembl" id="ENSAMXT00005011546.1">
    <property type="protein sequence ID" value="ENSAMXP00005010382.1"/>
    <property type="gene ID" value="ENSAMXG00005005792.1"/>
</dbReference>
<dbReference type="AntiFam" id="ANF00149">
    <property type="entry name" value="Shadow ORF (opposite cshA)"/>
</dbReference>
<proteinExistence type="predicted"/>
<name>A0A8B9H9W9_ASTMX</name>
<evidence type="ECO:0000313" key="2">
    <source>
        <dbReference type="Proteomes" id="UP000694621"/>
    </source>
</evidence>
<reference evidence="1" key="1">
    <citation type="submission" date="2025-08" db="UniProtKB">
        <authorList>
            <consortium name="Ensembl"/>
        </authorList>
    </citation>
    <scope>IDENTIFICATION</scope>
</reference>
<dbReference type="AlphaFoldDB" id="A0A8B9H9W9"/>